<sequence>MVESIDVAIAHDRNALEMDAARRRARTTKAPPVRDKDQAVDNTLVTLAALLSHYAQSEVEPSTAASILATLFPVSVSHHTQLPFVEQSAANERVLSVLEGPTHKAWLDAHGITPLTKQLRAKHEEFAAALRFRDAQTAPSWDDVKAAREIGQDLYLKVVVQILASFIDDPDQRSAMMQPIWAQNEQIQAYRRQRRRPVDINPDSGEPLEDEDQDGADVQAEAEPEPPAELQIDANPNNEG</sequence>
<protein>
    <submittedName>
        <fullName evidence="2">Uncharacterized protein</fullName>
    </submittedName>
</protein>
<gene>
    <name evidence="2" type="ORF">DB30_07234</name>
</gene>
<comment type="caution">
    <text evidence="2">The sequence shown here is derived from an EMBL/GenBank/DDBJ whole genome shotgun (WGS) entry which is preliminary data.</text>
</comment>
<organism evidence="2 3">
    <name type="scientific">Enhygromyxa salina</name>
    <dbReference type="NCBI Taxonomy" id="215803"/>
    <lineage>
        <taxon>Bacteria</taxon>
        <taxon>Pseudomonadati</taxon>
        <taxon>Myxococcota</taxon>
        <taxon>Polyangia</taxon>
        <taxon>Nannocystales</taxon>
        <taxon>Nannocystaceae</taxon>
        <taxon>Enhygromyxa</taxon>
    </lineage>
</organism>
<dbReference type="Proteomes" id="UP000031599">
    <property type="component" value="Unassembled WGS sequence"/>
</dbReference>
<proteinExistence type="predicted"/>
<evidence type="ECO:0000313" key="2">
    <source>
        <dbReference type="EMBL" id="KIG18898.1"/>
    </source>
</evidence>
<accession>A0A0C2A696</accession>
<dbReference type="AlphaFoldDB" id="A0A0C2A696"/>
<evidence type="ECO:0000313" key="3">
    <source>
        <dbReference type="Proteomes" id="UP000031599"/>
    </source>
</evidence>
<name>A0A0C2A696_9BACT</name>
<feature type="compositionally biased region" description="Acidic residues" evidence="1">
    <location>
        <begin position="206"/>
        <end position="226"/>
    </location>
</feature>
<dbReference type="InterPro" id="IPR046228">
    <property type="entry name" value="DUF6261"/>
</dbReference>
<dbReference type="EMBL" id="JMCC02000008">
    <property type="protein sequence ID" value="KIG18898.1"/>
    <property type="molecule type" value="Genomic_DNA"/>
</dbReference>
<reference evidence="2 3" key="1">
    <citation type="submission" date="2014-12" db="EMBL/GenBank/DDBJ databases">
        <title>Genome assembly of Enhygromyxa salina DSM 15201.</title>
        <authorList>
            <person name="Sharma G."/>
            <person name="Subramanian S."/>
        </authorList>
    </citation>
    <scope>NUCLEOTIDE SEQUENCE [LARGE SCALE GENOMIC DNA]</scope>
    <source>
        <strain evidence="2 3">DSM 15201</strain>
    </source>
</reference>
<dbReference type="Pfam" id="PF19775">
    <property type="entry name" value="DUF6261"/>
    <property type="match status" value="1"/>
</dbReference>
<feature type="region of interest" description="Disordered" evidence="1">
    <location>
        <begin position="191"/>
        <end position="240"/>
    </location>
</feature>
<evidence type="ECO:0000256" key="1">
    <source>
        <dbReference type="SAM" id="MobiDB-lite"/>
    </source>
</evidence>